<dbReference type="AlphaFoldDB" id="A0AAV0NNJ7"/>
<dbReference type="GO" id="GO:0017056">
    <property type="term" value="F:structural constituent of nuclear pore"/>
    <property type="evidence" value="ECO:0007669"/>
    <property type="project" value="TreeGrafter"/>
</dbReference>
<gene>
    <name evidence="2" type="ORF">LITE_LOCUS34386</name>
</gene>
<proteinExistence type="predicted"/>
<comment type="caution">
    <text evidence="2">The sequence shown here is derived from an EMBL/GenBank/DDBJ whole genome shotgun (WGS) entry which is preliminary data.</text>
</comment>
<dbReference type="InterPro" id="IPR021717">
    <property type="entry name" value="Nucleoporin_Nup160"/>
</dbReference>
<dbReference type="PANTHER" id="PTHR21286">
    <property type="entry name" value="NUCLEAR PORE COMPLEX PROTEIN NUP160"/>
    <property type="match status" value="1"/>
</dbReference>
<reference evidence="2" key="1">
    <citation type="submission" date="2022-08" db="EMBL/GenBank/DDBJ databases">
        <authorList>
            <person name="Gutierrez-Valencia J."/>
        </authorList>
    </citation>
    <scope>NUCLEOTIDE SEQUENCE</scope>
</reference>
<dbReference type="GO" id="GO:0005643">
    <property type="term" value="C:nuclear pore"/>
    <property type="evidence" value="ECO:0007669"/>
    <property type="project" value="TreeGrafter"/>
</dbReference>
<sequence>MTGQESNAAALLQLYVECGRHKEAVNLLVEYIDSFAAVRPSDIIKRKKPFASWFPYSTVELSRCQLEDSIASGCMVDQSEKLKSMLDGSLHNHMRLLKVDTDDAFAAAAH</sequence>
<dbReference type="Proteomes" id="UP001154282">
    <property type="component" value="Unassembled WGS sequence"/>
</dbReference>
<feature type="domain" description="NUP160 C-terminal TPR" evidence="1">
    <location>
        <begin position="6"/>
        <end position="90"/>
    </location>
</feature>
<evidence type="ECO:0000313" key="2">
    <source>
        <dbReference type="EMBL" id="CAI0460244.1"/>
    </source>
</evidence>
<keyword evidence="3" id="KW-1185">Reference proteome</keyword>
<evidence type="ECO:0000313" key="3">
    <source>
        <dbReference type="Proteomes" id="UP001154282"/>
    </source>
</evidence>
<dbReference type="InterPro" id="IPR056536">
    <property type="entry name" value="TPR_NUP160_C"/>
</dbReference>
<accession>A0AAV0NNJ7</accession>
<protein>
    <recommendedName>
        <fullName evidence="1">NUP160 C-terminal TPR domain-containing protein</fullName>
    </recommendedName>
</protein>
<dbReference type="EMBL" id="CAMGYJ010000008">
    <property type="protein sequence ID" value="CAI0460244.1"/>
    <property type="molecule type" value="Genomic_DNA"/>
</dbReference>
<evidence type="ECO:0000259" key="1">
    <source>
        <dbReference type="Pfam" id="PF23347"/>
    </source>
</evidence>
<organism evidence="2 3">
    <name type="scientific">Linum tenue</name>
    <dbReference type="NCBI Taxonomy" id="586396"/>
    <lineage>
        <taxon>Eukaryota</taxon>
        <taxon>Viridiplantae</taxon>
        <taxon>Streptophyta</taxon>
        <taxon>Embryophyta</taxon>
        <taxon>Tracheophyta</taxon>
        <taxon>Spermatophyta</taxon>
        <taxon>Magnoliopsida</taxon>
        <taxon>eudicotyledons</taxon>
        <taxon>Gunneridae</taxon>
        <taxon>Pentapetalae</taxon>
        <taxon>rosids</taxon>
        <taxon>fabids</taxon>
        <taxon>Malpighiales</taxon>
        <taxon>Linaceae</taxon>
        <taxon>Linum</taxon>
    </lineage>
</organism>
<dbReference type="PANTHER" id="PTHR21286:SF0">
    <property type="entry name" value="NUCLEAR PORE COMPLEX PROTEIN NUP160"/>
    <property type="match status" value="1"/>
</dbReference>
<name>A0AAV0NNJ7_9ROSI</name>
<dbReference type="Pfam" id="PF23347">
    <property type="entry name" value="TPR_Nup160_C"/>
    <property type="match status" value="1"/>
</dbReference>